<dbReference type="InterPro" id="IPR011032">
    <property type="entry name" value="GroES-like_sf"/>
</dbReference>
<dbReference type="SMART" id="SM00829">
    <property type="entry name" value="PKS_ER"/>
    <property type="match status" value="1"/>
</dbReference>
<sequence>MEKQMKAWRLEKMGGKLELKEVPVPEVRAGSVLVKVAVTALVSYLKSYTEGKLAVYNPPPHEFTMGSNAIGYVEAIGQDVWHLKHGQRVILSSHITARDNVSSPVMILLGITKNGDAALSAQLDYPDGTLAPYVLVPVETLTPLDGLEAYSDAQLSAVSRFVVPYGGLLKGHLSAGETIIINGATGSFGASAVFLAVTMGASKVIVTGRNADVLRSVAEKAGKRVLPVVLSGNIQEDVAAIKNICGGGADMAFDMVGNAKDPNSTLSALYSLVPGGRLVIMGSMTVDLPIPYTYVMLNSWSILGNFMYPKDATRKLLEIVKSGQLPIDLISPIIFKMSELDQAMDAAAAATNFENVMINCQS</sequence>
<dbReference type="PANTHER" id="PTHR43401:SF2">
    <property type="entry name" value="L-THREONINE 3-DEHYDROGENASE"/>
    <property type="match status" value="1"/>
</dbReference>
<dbReference type="Gene3D" id="3.90.180.10">
    <property type="entry name" value="Medium-chain alcohol dehydrogenases, catalytic domain"/>
    <property type="match status" value="1"/>
</dbReference>
<keyword evidence="6" id="KW-1185">Reference proteome</keyword>
<organism evidence="5 6">
    <name type="scientific">Rhizosphaericola mali</name>
    <dbReference type="NCBI Taxonomy" id="2545455"/>
    <lineage>
        <taxon>Bacteria</taxon>
        <taxon>Pseudomonadati</taxon>
        <taxon>Bacteroidota</taxon>
        <taxon>Chitinophagia</taxon>
        <taxon>Chitinophagales</taxon>
        <taxon>Chitinophagaceae</taxon>
        <taxon>Rhizosphaericola</taxon>
    </lineage>
</organism>
<reference evidence="5 6" key="1">
    <citation type="submission" date="2019-09" db="EMBL/GenBank/DDBJ databases">
        <title>Complete genome sequence of Arachidicoccus sp. B3-10 isolated from apple orchard soil.</title>
        <authorList>
            <person name="Kim H.S."/>
            <person name="Han K.-I."/>
            <person name="Suh M.K."/>
            <person name="Lee K.C."/>
            <person name="Eom M.K."/>
            <person name="Kim J.-S."/>
            <person name="Kang S.W."/>
            <person name="Sin Y."/>
            <person name="Lee J.-S."/>
        </authorList>
    </citation>
    <scope>NUCLEOTIDE SEQUENCE [LARGE SCALE GENOMIC DNA]</scope>
    <source>
        <strain evidence="5 6">B3-10</strain>
    </source>
</reference>
<evidence type="ECO:0000313" key="6">
    <source>
        <dbReference type="Proteomes" id="UP000292424"/>
    </source>
</evidence>
<proteinExistence type="predicted"/>
<dbReference type="InterPro" id="IPR013154">
    <property type="entry name" value="ADH-like_N"/>
</dbReference>
<evidence type="ECO:0000256" key="2">
    <source>
        <dbReference type="ARBA" id="ARBA00022833"/>
    </source>
</evidence>
<dbReference type="InterPro" id="IPR050129">
    <property type="entry name" value="Zn_alcohol_dh"/>
</dbReference>
<evidence type="ECO:0000256" key="3">
    <source>
        <dbReference type="ARBA" id="ARBA00023002"/>
    </source>
</evidence>
<dbReference type="InterPro" id="IPR036291">
    <property type="entry name" value="NAD(P)-bd_dom_sf"/>
</dbReference>
<evidence type="ECO:0000259" key="4">
    <source>
        <dbReference type="SMART" id="SM00829"/>
    </source>
</evidence>
<dbReference type="PANTHER" id="PTHR43401">
    <property type="entry name" value="L-THREONINE 3-DEHYDROGENASE"/>
    <property type="match status" value="1"/>
</dbReference>
<evidence type="ECO:0000256" key="1">
    <source>
        <dbReference type="ARBA" id="ARBA00022723"/>
    </source>
</evidence>
<accession>A0A5P2GAZ1</accession>
<dbReference type="OrthoDB" id="634508at2"/>
<evidence type="ECO:0000313" key="5">
    <source>
        <dbReference type="EMBL" id="QES88721.1"/>
    </source>
</evidence>
<dbReference type="GO" id="GO:0016491">
    <property type="term" value="F:oxidoreductase activity"/>
    <property type="evidence" value="ECO:0007669"/>
    <property type="project" value="UniProtKB-KW"/>
</dbReference>
<dbReference type="RefSeq" id="WP_131329688.1">
    <property type="nucleotide sequence ID" value="NZ_CP044016.1"/>
</dbReference>
<dbReference type="SUPFAM" id="SSF51735">
    <property type="entry name" value="NAD(P)-binding Rossmann-fold domains"/>
    <property type="match status" value="1"/>
</dbReference>
<dbReference type="EMBL" id="CP044016">
    <property type="protein sequence ID" value="QES88721.1"/>
    <property type="molecule type" value="Genomic_DNA"/>
</dbReference>
<dbReference type="InterPro" id="IPR013149">
    <property type="entry name" value="ADH-like_C"/>
</dbReference>
<gene>
    <name evidence="5" type="ORF">E0W69_008670</name>
</gene>
<keyword evidence="1" id="KW-0479">Metal-binding</keyword>
<dbReference type="Proteomes" id="UP000292424">
    <property type="component" value="Chromosome"/>
</dbReference>
<protein>
    <submittedName>
        <fullName evidence="5">Zinc-binding dehydrogenase</fullName>
    </submittedName>
</protein>
<dbReference type="InterPro" id="IPR020843">
    <property type="entry name" value="ER"/>
</dbReference>
<keyword evidence="2" id="KW-0862">Zinc</keyword>
<dbReference type="Pfam" id="PF08240">
    <property type="entry name" value="ADH_N"/>
    <property type="match status" value="1"/>
</dbReference>
<dbReference type="KEGG" id="arac:E0W69_008670"/>
<dbReference type="GO" id="GO:0046872">
    <property type="term" value="F:metal ion binding"/>
    <property type="evidence" value="ECO:0007669"/>
    <property type="project" value="UniProtKB-KW"/>
</dbReference>
<feature type="domain" description="Enoyl reductase (ER)" evidence="4">
    <location>
        <begin position="14"/>
        <end position="358"/>
    </location>
</feature>
<dbReference type="SUPFAM" id="SSF50129">
    <property type="entry name" value="GroES-like"/>
    <property type="match status" value="1"/>
</dbReference>
<keyword evidence="3" id="KW-0560">Oxidoreductase</keyword>
<dbReference type="AlphaFoldDB" id="A0A5P2GAZ1"/>
<dbReference type="Pfam" id="PF00107">
    <property type="entry name" value="ADH_zinc_N"/>
    <property type="match status" value="1"/>
</dbReference>
<name>A0A5P2GAZ1_9BACT</name>
<dbReference type="Gene3D" id="3.40.50.720">
    <property type="entry name" value="NAD(P)-binding Rossmann-like Domain"/>
    <property type="match status" value="1"/>
</dbReference>